<proteinExistence type="predicted"/>
<keyword evidence="3" id="KW-1185">Reference proteome</keyword>
<name>A0A8X7C9S4_9ARAC</name>
<dbReference type="OrthoDB" id="1232at2759"/>
<feature type="compositionally biased region" description="Basic and acidic residues" evidence="1">
    <location>
        <begin position="60"/>
        <end position="79"/>
    </location>
</feature>
<feature type="region of interest" description="Disordered" evidence="1">
    <location>
        <begin position="47"/>
        <end position="95"/>
    </location>
</feature>
<organism evidence="2 3">
    <name type="scientific">Trichonephila inaurata madagascariensis</name>
    <dbReference type="NCBI Taxonomy" id="2747483"/>
    <lineage>
        <taxon>Eukaryota</taxon>
        <taxon>Metazoa</taxon>
        <taxon>Ecdysozoa</taxon>
        <taxon>Arthropoda</taxon>
        <taxon>Chelicerata</taxon>
        <taxon>Arachnida</taxon>
        <taxon>Araneae</taxon>
        <taxon>Araneomorphae</taxon>
        <taxon>Entelegynae</taxon>
        <taxon>Araneoidea</taxon>
        <taxon>Nephilidae</taxon>
        <taxon>Trichonephila</taxon>
        <taxon>Trichonephila inaurata</taxon>
    </lineage>
</organism>
<evidence type="ECO:0000313" key="2">
    <source>
        <dbReference type="EMBL" id="GFY57169.1"/>
    </source>
</evidence>
<dbReference type="EMBL" id="BMAV01011365">
    <property type="protein sequence ID" value="GFY57169.1"/>
    <property type="molecule type" value="Genomic_DNA"/>
</dbReference>
<evidence type="ECO:0000256" key="1">
    <source>
        <dbReference type="SAM" id="MobiDB-lite"/>
    </source>
</evidence>
<protein>
    <submittedName>
        <fullName evidence="2">Transcriptional adapter 3</fullName>
    </submittedName>
</protein>
<dbReference type="AlphaFoldDB" id="A0A8X7C9S4"/>
<evidence type="ECO:0000313" key="3">
    <source>
        <dbReference type="Proteomes" id="UP000886998"/>
    </source>
</evidence>
<accession>A0A8X7C9S4</accession>
<reference evidence="2" key="1">
    <citation type="submission" date="2020-08" db="EMBL/GenBank/DDBJ databases">
        <title>Multicomponent nature underlies the extraordinary mechanical properties of spider dragline silk.</title>
        <authorList>
            <person name="Kono N."/>
            <person name="Nakamura H."/>
            <person name="Mori M."/>
            <person name="Yoshida Y."/>
            <person name="Ohtoshi R."/>
            <person name="Malay A.D."/>
            <person name="Moran D.A.P."/>
            <person name="Tomita M."/>
            <person name="Numata K."/>
            <person name="Arakawa K."/>
        </authorList>
    </citation>
    <scope>NUCLEOTIDE SEQUENCE</scope>
</reference>
<sequence>MGSPFLQRDIKNLRMEDLLSVQFEIEEKLISAIKRRKELENKIFSLETLLSKEDEESTDSIEKKNSDESPPKKSEDSPNKAHSSSNHHKSKYIPTIEDLIVPQESDKDYREIPELGKHYNETFPVEDLKEEMIEGSKSVENKKGLFSDSAQDHTEIERILKLGEDESSSMEDKDEASLCDKLVCSLISESLMTHSDNIMTDDCDDDVVRRTNPDTVQEPTVADNSLEERMPAAFVTAGNLSYSSSC</sequence>
<dbReference type="Proteomes" id="UP000886998">
    <property type="component" value="Unassembled WGS sequence"/>
</dbReference>
<gene>
    <name evidence="2" type="primary">TADA3</name>
    <name evidence="2" type="ORF">TNIN_470351</name>
</gene>
<comment type="caution">
    <text evidence="2">The sequence shown here is derived from an EMBL/GenBank/DDBJ whole genome shotgun (WGS) entry which is preliminary data.</text>
</comment>